<evidence type="ECO:0000313" key="10">
    <source>
        <dbReference type="EMBL" id="KPY58946.1"/>
    </source>
</evidence>
<gene>
    <name evidence="10" type="ORF">ALO94_03532</name>
</gene>
<comment type="similarity">
    <text evidence="2">Belongs to the binding-protein-dependent transport system permease family. AraH/RbsC subfamily.</text>
</comment>
<evidence type="ECO:0000256" key="3">
    <source>
        <dbReference type="ARBA" id="ARBA00022448"/>
    </source>
</evidence>
<reference evidence="10 11" key="1">
    <citation type="submission" date="2015-09" db="EMBL/GenBank/DDBJ databases">
        <title>Genome announcement of multiple Pseudomonas syringae strains.</title>
        <authorList>
            <person name="Thakur S."/>
            <person name="Wang P.W."/>
            <person name="Gong Y."/>
            <person name="Weir B.S."/>
            <person name="Guttman D.S."/>
        </authorList>
    </citation>
    <scope>NUCLEOTIDE SEQUENCE [LARGE SCALE GENOMIC DNA]</scope>
    <source>
        <strain evidence="10 11">ICMP16929</strain>
    </source>
</reference>
<dbReference type="AlphaFoldDB" id="A0A0Q0F5R9"/>
<name>A0A0Q0F5R9_PSESX</name>
<protein>
    <submittedName>
        <fullName evidence="10">Ribose ABC transporter, permease protein</fullName>
    </submittedName>
</protein>
<keyword evidence="7 9" id="KW-1133">Transmembrane helix</keyword>
<comment type="caution">
    <text evidence="10">The sequence shown here is derived from an EMBL/GenBank/DDBJ whole genome shotgun (WGS) entry which is preliminary data.</text>
</comment>
<dbReference type="PANTHER" id="PTHR32196">
    <property type="entry name" value="ABC TRANSPORTER PERMEASE PROTEIN YPHD-RELATED-RELATED"/>
    <property type="match status" value="1"/>
</dbReference>
<accession>A0A0Q0F5R9</accession>
<dbReference type="Proteomes" id="UP000050384">
    <property type="component" value="Unassembled WGS sequence"/>
</dbReference>
<evidence type="ECO:0000256" key="8">
    <source>
        <dbReference type="ARBA" id="ARBA00023136"/>
    </source>
</evidence>
<dbReference type="GO" id="GO:0005886">
    <property type="term" value="C:plasma membrane"/>
    <property type="evidence" value="ECO:0007669"/>
    <property type="project" value="UniProtKB-SubCell"/>
</dbReference>
<sequence length="144" mass="15056">MDAKAPVHQAAAKPSGRVWLLKLLPNNIGGPLIGLALLLVVFSFSSEFFFTLRNGLNILDQVTVLGILAIGMTAVIVIGGIDLSVGSVLAFSMMMLGWLYQDQGLALGLAIPVAIATGMLAGLVSGLLITYARLPAFIATLTMM</sequence>
<feature type="transmembrane region" description="Helical" evidence="9">
    <location>
        <begin position="28"/>
        <end position="50"/>
    </location>
</feature>
<evidence type="ECO:0000256" key="2">
    <source>
        <dbReference type="ARBA" id="ARBA00007942"/>
    </source>
</evidence>
<evidence type="ECO:0000256" key="4">
    <source>
        <dbReference type="ARBA" id="ARBA00022475"/>
    </source>
</evidence>
<evidence type="ECO:0000256" key="5">
    <source>
        <dbReference type="ARBA" id="ARBA00022519"/>
    </source>
</evidence>
<keyword evidence="8 9" id="KW-0472">Membrane</keyword>
<evidence type="ECO:0000256" key="6">
    <source>
        <dbReference type="ARBA" id="ARBA00022692"/>
    </source>
</evidence>
<keyword evidence="6 9" id="KW-0812">Transmembrane</keyword>
<feature type="transmembrane region" description="Helical" evidence="9">
    <location>
        <begin position="62"/>
        <end position="85"/>
    </location>
</feature>
<dbReference type="GO" id="GO:0022857">
    <property type="term" value="F:transmembrane transporter activity"/>
    <property type="evidence" value="ECO:0007669"/>
    <property type="project" value="InterPro"/>
</dbReference>
<dbReference type="PANTHER" id="PTHR32196:SF21">
    <property type="entry name" value="ABC TRANSPORTER PERMEASE PROTEIN YPHD-RELATED"/>
    <property type="match status" value="1"/>
</dbReference>
<keyword evidence="5" id="KW-0997">Cell inner membrane</keyword>
<feature type="transmembrane region" description="Helical" evidence="9">
    <location>
        <begin position="105"/>
        <end position="134"/>
    </location>
</feature>
<dbReference type="EMBL" id="LJRI01001524">
    <property type="protein sequence ID" value="KPY58946.1"/>
    <property type="molecule type" value="Genomic_DNA"/>
</dbReference>
<proteinExistence type="inferred from homology"/>
<evidence type="ECO:0000256" key="7">
    <source>
        <dbReference type="ARBA" id="ARBA00022989"/>
    </source>
</evidence>
<organism evidence="10 11">
    <name type="scientific">Pseudomonas syringae pv. spinaceae</name>
    <dbReference type="NCBI Taxonomy" id="264459"/>
    <lineage>
        <taxon>Bacteria</taxon>
        <taxon>Pseudomonadati</taxon>
        <taxon>Pseudomonadota</taxon>
        <taxon>Gammaproteobacteria</taxon>
        <taxon>Pseudomonadales</taxon>
        <taxon>Pseudomonadaceae</taxon>
        <taxon>Pseudomonas</taxon>
        <taxon>Pseudomonas syringae</taxon>
    </lineage>
</organism>
<evidence type="ECO:0000313" key="11">
    <source>
        <dbReference type="Proteomes" id="UP000050384"/>
    </source>
</evidence>
<keyword evidence="4" id="KW-1003">Cell membrane</keyword>
<comment type="subcellular location">
    <subcellularLocation>
        <location evidence="1">Cell inner membrane</location>
        <topology evidence="1">Multi-pass membrane protein</topology>
    </subcellularLocation>
</comment>
<evidence type="ECO:0000256" key="9">
    <source>
        <dbReference type="SAM" id="Phobius"/>
    </source>
</evidence>
<evidence type="ECO:0000256" key="1">
    <source>
        <dbReference type="ARBA" id="ARBA00004429"/>
    </source>
</evidence>
<dbReference type="PATRIC" id="fig|264459.3.peg.5576"/>
<dbReference type="InterPro" id="IPR001851">
    <property type="entry name" value="ABC_transp_permease"/>
</dbReference>
<dbReference type="Pfam" id="PF02653">
    <property type="entry name" value="BPD_transp_2"/>
    <property type="match status" value="1"/>
</dbReference>
<keyword evidence="3" id="KW-0813">Transport</keyword>